<comment type="similarity">
    <text evidence="3">Belongs to the protein disulfide isomerase family.</text>
</comment>
<keyword evidence="6" id="KW-0677">Repeat</keyword>
<evidence type="ECO:0000256" key="8">
    <source>
        <dbReference type="ARBA" id="ARBA00023235"/>
    </source>
</evidence>
<comment type="catalytic activity">
    <reaction evidence="1">
        <text>Catalyzes the rearrangement of -S-S- bonds in proteins.</text>
        <dbReference type="EC" id="5.3.4.1"/>
    </reaction>
</comment>
<dbReference type="InterPro" id="IPR005792">
    <property type="entry name" value="Prot_disulphide_isomerase"/>
</dbReference>
<comment type="subcellular location">
    <subcellularLocation>
        <location evidence="2">Endoplasmic reticulum lumen</location>
    </subcellularLocation>
</comment>
<evidence type="ECO:0000256" key="6">
    <source>
        <dbReference type="ARBA" id="ARBA00022737"/>
    </source>
</evidence>
<dbReference type="Pfam" id="PF13848">
    <property type="entry name" value="Thioredoxin_6"/>
    <property type="match status" value="1"/>
</dbReference>
<evidence type="ECO:0000313" key="12">
    <source>
        <dbReference type="Proteomes" id="UP000326759"/>
    </source>
</evidence>
<evidence type="ECO:0000259" key="10">
    <source>
        <dbReference type="PROSITE" id="PS51352"/>
    </source>
</evidence>
<dbReference type="CDD" id="cd02961">
    <property type="entry name" value="PDI_a_family"/>
    <property type="match status" value="2"/>
</dbReference>
<dbReference type="NCBIfam" id="TIGR01130">
    <property type="entry name" value="ER_PDI_fam"/>
    <property type="match status" value="1"/>
</dbReference>
<keyword evidence="7" id="KW-0256">Endoplasmic reticulum</keyword>
<accession>A0A5N5TLJ2</accession>
<dbReference type="GO" id="GO:0005788">
    <property type="term" value="C:endoplasmic reticulum lumen"/>
    <property type="evidence" value="ECO:0007669"/>
    <property type="project" value="UniProtKB-SubCell"/>
</dbReference>
<dbReference type="OrthoDB" id="427280at2759"/>
<name>A0A5N5TLJ2_9CRUS</name>
<evidence type="ECO:0000256" key="3">
    <source>
        <dbReference type="ARBA" id="ARBA00006347"/>
    </source>
</evidence>
<feature type="domain" description="Thioredoxin" evidence="10">
    <location>
        <begin position="114"/>
        <end position="255"/>
    </location>
</feature>
<evidence type="ECO:0000256" key="2">
    <source>
        <dbReference type="ARBA" id="ARBA00004319"/>
    </source>
</evidence>
<dbReference type="EC" id="5.3.4.1" evidence="4"/>
<dbReference type="Pfam" id="PF00085">
    <property type="entry name" value="Thioredoxin"/>
    <property type="match status" value="3"/>
</dbReference>
<dbReference type="CDD" id="cd02995">
    <property type="entry name" value="PDI_a_PDI_a'_C"/>
    <property type="match status" value="1"/>
</dbReference>
<dbReference type="PANTHER" id="PTHR18929">
    <property type="entry name" value="PROTEIN DISULFIDE ISOMERASE"/>
    <property type="match status" value="1"/>
</dbReference>
<reference evidence="11 12" key="1">
    <citation type="journal article" date="2019" name="PLoS Biol.">
        <title>Sex chromosomes control vertical transmission of feminizing Wolbachia symbionts in an isopod.</title>
        <authorList>
            <person name="Becking T."/>
            <person name="Chebbi M.A."/>
            <person name="Giraud I."/>
            <person name="Moumen B."/>
            <person name="Laverre T."/>
            <person name="Caubet Y."/>
            <person name="Peccoud J."/>
            <person name="Gilbert C."/>
            <person name="Cordaux R."/>
        </authorList>
    </citation>
    <scope>NUCLEOTIDE SEQUENCE [LARGE SCALE GENOMIC DNA]</scope>
    <source>
        <strain evidence="11">ANa2</strain>
        <tissue evidence="11">Whole body excluding digestive tract and cuticle</tissue>
    </source>
</reference>
<dbReference type="SUPFAM" id="SSF52833">
    <property type="entry name" value="Thioredoxin-like"/>
    <property type="match status" value="5"/>
</dbReference>
<dbReference type="AlphaFoldDB" id="A0A5N5TLJ2"/>
<dbReference type="EMBL" id="SEYY01000532">
    <property type="protein sequence ID" value="KAB7507028.1"/>
    <property type="molecule type" value="Genomic_DNA"/>
</dbReference>
<evidence type="ECO:0000313" key="11">
    <source>
        <dbReference type="EMBL" id="KAB7507028.1"/>
    </source>
</evidence>
<dbReference type="Gene3D" id="3.40.30.10">
    <property type="entry name" value="Glutaredoxin"/>
    <property type="match status" value="5"/>
</dbReference>
<keyword evidence="5" id="KW-0732">Signal</keyword>
<evidence type="ECO:0000256" key="1">
    <source>
        <dbReference type="ARBA" id="ARBA00001182"/>
    </source>
</evidence>
<dbReference type="PROSITE" id="PS51352">
    <property type="entry name" value="THIOREDOXIN_2"/>
    <property type="match status" value="2"/>
</dbReference>
<evidence type="ECO:0000256" key="7">
    <source>
        <dbReference type="ARBA" id="ARBA00022824"/>
    </source>
</evidence>
<proteinExistence type="inferred from homology"/>
<evidence type="ECO:0000256" key="4">
    <source>
        <dbReference type="ARBA" id="ARBA00012723"/>
    </source>
</evidence>
<dbReference type="PRINTS" id="PR00421">
    <property type="entry name" value="THIOREDOXIN"/>
</dbReference>
<dbReference type="FunFam" id="3.40.30.10:FF:000076">
    <property type="entry name" value="Protein disulfide-isomerase A4"/>
    <property type="match status" value="1"/>
</dbReference>
<dbReference type="PANTHER" id="PTHR18929:SF210">
    <property type="entry name" value="PROTEIN DISULFIDE-ISOMERASE A4"/>
    <property type="match status" value="1"/>
</dbReference>
<feature type="non-terminal residue" evidence="11">
    <location>
        <position position="1"/>
    </location>
</feature>
<dbReference type="InterPro" id="IPR036249">
    <property type="entry name" value="Thioredoxin-like_sf"/>
</dbReference>
<gene>
    <name evidence="11" type="primary">PDIA4</name>
    <name evidence="11" type="ORF">Anas_00206</name>
</gene>
<dbReference type="Proteomes" id="UP000326759">
    <property type="component" value="Unassembled WGS sequence"/>
</dbReference>
<dbReference type="InterPro" id="IPR013766">
    <property type="entry name" value="Thioredoxin_domain"/>
</dbReference>
<dbReference type="PROSITE" id="PS00194">
    <property type="entry name" value="THIOREDOXIN_1"/>
    <property type="match status" value="2"/>
</dbReference>
<dbReference type="GO" id="GO:0003756">
    <property type="term" value="F:protein disulfide isomerase activity"/>
    <property type="evidence" value="ECO:0007669"/>
    <property type="project" value="UniProtKB-EC"/>
</dbReference>
<keyword evidence="12" id="KW-1185">Reference proteome</keyword>
<comment type="caution">
    <text evidence="11">The sequence shown here is derived from an EMBL/GenBank/DDBJ whole genome shotgun (WGS) entry which is preliminary data.</text>
</comment>
<feature type="domain" description="Thioredoxin" evidence="10">
    <location>
        <begin position="474"/>
        <end position="605"/>
    </location>
</feature>
<evidence type="ECO:0000256" key="5">
    <source>
        <dbReference type="ARBA" id="ARBA00022729"/>
    </source>
</evidence>
<dbReference type="GO" id="GO:0006457">
    <property type="term" value="P:protein folding"/>
    <property type="evidence" value="ECO:0007669"/>
    <property type="project" value="TreeGrafter"/>
</dbReference>
<organism evidence="11 12">
    <name type="scientific">Armadillidium nasatum</name>
    <dbReference type="NCBI Taxonomy" id="96803"/>
    <lineage>
        <taxon>Eukaryota</taxon>
        <taxon>Metazoa</taxon>
        <taxon>Ecdysozoa</taxon>
        <taxon>Arthropoda</taxon>
        <taxon>Crustacea</taxon>
        <taxon>Multicrustacea</taxon>
        <taxon>Malacostraca</taxon>
        <taxon>Eumalacostraca</taxon>
        <taxon>Peracarida</taxon>
        <taxon>Isopoda</taxon>
        <taxon>Oniscidea</taxon>
        <taxon>Crinocheta</taxon>
        <taxon>Armadillidiidae</taxon>
        <taxon>Armadillidium</taxon>
    </lineage>
</organism>
<keyword evidence="9" id="KW-0676">Redox-active center</keyword>
<dbReference type="InterPro" id="IPR017937">
    <property type="entry name" value="Thioredoxin_CS"/>
</dbReference>
<protein>
    <recommendedName>
        <fullName evidence="4">protein disulfide-isomerase</fullName>
        <ecNumber evidence="4">5.3.4.1</ecNumber>
    </recommendedName>
</protein>
<sequence length="613" mass="70529">SYFRTSQKMIFKKFHIKYLIIHLHILTKLNEVLCSEDSGYFRLVNSKSIFIFLLVEIFFALNRCGHCKALEPEYAAAAKKLKKDGIRIAKVDATVENDLAKEFDIKGFPTIKLFREGEVAEEYDGSRTSTDIIEYMRKHADPNYVPPPSSVKVLETSNFSDFVKSEKLSLVEFYAPWCGHCKELAPQYEAAAEDLKNFNIPLAKVDAVAETSFSKRIRCQRLSEVIGVFRYGRSYEYKGPRDSRGIVSYMEEQSKLPSIKTTSLLQAKNQIPRTDPCVFSFFENENKFFEDYISAANHMRGENVYLHTFDKEVASKYDLSQNSINILFPEIYHSKYETKKKTFSKMDEGEKGIITWISDNVIPLVGHRTRTNIATKYSKRPLVVVYYDVNFTHQYVKATQIVRKKIVPVANKFKDLTFAISNEEEFEDELKNFGLDDSGEDINVGIFGEGNLRYRMEPEEDFESDDLEEFVSKFVKGKLKPHLKSQAVPKKQEGPVRTIVASTFEDEVLKNKKDVLIEFYAPWCGHCKKIEPVYKKVAAHYSSKRPDLLIAKMDATSNDVLPMFDVRGFPTIYLLKASDKSNPIIFDGGDRTLKGFKDFIEKHLSSKEEKDEL</sequence>
<dbReference type="GO" id="GO:0034976">
    <property type="term" value="P:response to endoplasmic reticulum stress"/>
    <property type="evidence" value="ECO:0007669"/>
    <property type="project" value="TreeGrafter"/>
</dbReference>
<evidence type="ECO:0000256" key="9">
    <source>
        <dbReference type="ARBA" id="ARBA00023284"/>
    </source>
</evidence>
<keyword evidence="8 11" id="KW-0413">Isomerase</keyword>